<organism evidence="10 11">
    <name type="scientific">Candidatus Obscuribacter phosphatis</name>
    <dbReference type="NCBI Taxonomy" id="1906157"/>
    <lineage>
        <taxon>Bacteria</taxon>
        <taxon>Bacillati</taxon>
        <taxon>Candidatus Melainabacteria</taxon>
        <taxon>Candidatus Obscuribacterales</taxon>
        <taxon>Candidatus Obscuribacteraceae</taxon>
        <taxon>Candidatus Obscuribacter</taxon>
    </lineage>
</organism>
<evidence type="ECO:0000256" key="8">
    <source>
        <dbReference type="PROSITE-ProRule" id="PRU00333"/>
    </source>
</evidence>
<dbReference type="InterPro" id="IPR003171">
    <property type="entry name" value="Mehydrof_redctse-like"/>
</dbReference>
<reference evidence="10" key="1">
    <citation type="submission" date="2021-02" db="EMBL/GenBank/DDBJ databases">
        <title>Genome-Resolved Metagenomics of a Microbial Community Performing Photosynthetic Biological Nutrient Removal.</title>
        <authorList>
            <person name="Mcdaniel E.A."/>
        </authorList>
    </citation>
    <scope>NUCLEOTIDE SEQUENCE</scope>
    <source>
        <strain evidence="10">UWPOB_OBS1</strain>
    </source>
</reference>
<dbReference type="Gene3D" id="3.20.20.220">
    <property type="match status" value="1"/>
</dbReference>
<feature type="domain" description="Hcy-binding" evidence="9">
    <location>
        <begin position="1"/>
        <end position="300"/>
    </location>
</feature>
<dbReference type="PROSITE" id="PS50970">
    <property type="entry name" value="HCY"/>
    <property type="match status" value="1"/>
</dbReference>
<dbReference type="GO" id="GO:0035999">
    <property type="term" value="P:tetrahydrofolate interconversion"/>
    <property type="evidence" value="ECO:0007669"/>
    <property type="project" value="UniProtKB-UniPathway"/>
</dbReference>
<dbReference type="NCBIfam" id="NF006396">
    <property type="entry name" value="PRK08645.1"/>
    <property type="match status" value="1"/>
</dbReference>
<dbReference type="GO" id="GO:0006555">
    <property type="term" value="P:methionine metabolic process"/>
    <property type="evidence" value="ECO:0007669"/>
    <property type="project" value="InterPro"/>
</dbReference>
<keyword evidence="4" id="KW-0285">Flavoprotein</keyword>
<dbReference type="InterPro" id="IPR029041">
    <property type="entry name" value="FAD-linked_oxidoreductase-like"/>
</dbReference>
<accession>A0A8J7P776</accession>
<dbReference type="EC" id="2.1.1.10" evidence="10"/>
<dbReference type="InterPro" id="IPR003726">
    <property type="entry name" value="HCY_dom"/>
</dbReference>
<dbReference type="GO" id="GO:0004489">
    <property type="term" value="F:methylenetetrahydrofolate reductase [NAD(P)H] activity"/>
    <property type="evidence" value="ECO:0007669"/>
    <property type="project" value="UniProtKB-EC"/>
</dbReference>
<dbReference type="UniPathway" id="UPA00193"/>
<evidence type="ECO:0000313" key="11">
    <source>
        <dbReference type="Proteomes" id="UP000664277"/>
    </source>
</evidence>
<dbReference type="GO" id="GO:0046872">
    <property type="term" value="F:metal ion binding"/>
    <property type="evidence" value="ECO:0007669"/>
    <property type="project" value="UniProtKB-KW"/>
</dbReference>
<dbReference type="EMBL" id="JAFLCK010000008">
    <property type="protein sequence ID" value="MBN8660179.1"/>
    <property type="molecule type" value="Genomic_DNA"/>
</dbReference>
<keyword evidence="5 8" id="KW-0808">Transferase</keyword>
<keyword evidence="3 8" id="KW-0489">Methyltransferase</keyword>
<evidence type="ECO:0000313" key="10">
    <source>
        <dbReference type="EMBL" id="MBN8660179.1"/>
    </source>
</evidence>
<dbReference type="PANTHER" id="PTHR11103">
    <property type="entry name" value="SLR1189 PROTEIN"/>
    <property type="match status" value="1"/>
</dbReference>
<sequence length="660" mass="71242">MHPFLETLAKRPLLADGGIGTLLYSRGTSGEASFEHLNLTRQETVQQVHVDYINAGAEIIETNSFSGNRFKLANHGLDAEVWKINVWSAKVARNAREIAGQPVFVAGSVGPTGKLLPPLGDTDRDSICDAFKEQMEALLAGGVDLFLIETMSSLEETALAVKAARNVSKLPVIAQLSFSVEGHTLLGAVPEDIVKLLQELGDDMPDVIGINCGAGPGPVFDSFLRLTTAIKSLKIAPNRLTFSCLPNAGQPSLMGGRPMFMSKPKYCASYIEPYLRAGARIVGGCCGTTPDHIKAMRQALDQYIAQNEEHSSKDESKETKETETKSVGSLVTVLYNPEAIENTVEMASQKENAKISLAERLRRIKQKTEQDFYISVELDPPKGAGTKKITQAAELLYAAGADAINVGDSPMARVRMSSLATCQLLSQRIGVDTIIHFTTRDRNLMGMQADLIGCQALGLHNILALTGDPPALGNYAHATAVYDVDSIGLIKIIKQLNQGQDIAGNTIGAPLSLSIGCALNPTAQNRALELERIKRKIEAGADFIMTQPIYRKSDLADFIEDMGGCPVPLLVGIMPLHSSKHAEYLHNEVPGITIPKHIREEMAKAGDDGARVGLEQAEALLAEVTELIEGTYLVPSFGRYDDMAALVTRLKRSRTIASSN</sequence>
<comment type="pathway">
    <text evidence="2">One-carbon metabolism; tetrahydrofolate interconversion.</text>
</comment>
<feature type="binding site" evidence="8">
    <location>
        <position position="285"/>
    </location>
    <ligand>
        <name>Zn(2+)</name>
        <dbReference type="ChEBI" id="CHEBI:29105"/>
    </ligand>
</feature>
<evidence type="ECO:0000256" key="1">
    <source>
        <dbReference type="ARBA" id="ARBA00001974"/>
    </source>
</evidence>
<evidence type="ECO:0000256" key="7">
    <source>
        <dbReference type="ARBA" id="ARBA00023002"/>
    </source>
</evidence>
<dbReference type="AlphaFoldDB" id="A0A8J7P776"/>
<evidence type="ECO:0000256" key="3">
    <source>
        <dbReference type="ARBA" id="ARBA00022603"/>
    </source>
</evidence>
<keyword evidence="8" id="KW-0479">Metal-binding</keyword>
<dbReference type="InterPro" id="IPR036589">
    <property type="entry name" value="HCY_dom_sf"/>
</dbReference>
<evidence type="ECO:0000256" key="6">
    <source>
        <dbReference type="ARBA" id="ARBA00022827"/>
    </source>
</evidence>
<evidence type="ECO:0000256" key="5">
    <source>
        <dbReference type="ARBA" id="ARBA00022679"/>
    </source>
</evidence>
<dbReference type="Proteomes" id="UP000664277">
    <property type="component" value="Unassembled WGS sequence"/>
</dbReference>
<dbReference type="PANTHER" id="PTHR11103:SF18">
    <property type="entry name" value="SLR1189 PROTEIN"/>
    <property type="match status" value="1"/>
</dbReference>
<evidence type="ECO:0000256" key="4">
    <source>
        <dbReference type="ARBA" id="ARBA00022630"/>
    </source>
</evidence>
<dbReference type="CDD" id="cd00537">
    <property type="entry name" value="MTHFR"/>
    <property type="match status" value="1"/>
</dbReference>
<dbReference type="SUPFAM" id="SSF82282">
    <property type="entry name" value="Homocysteine S-methyltransferase"/>
    <property type="match status" value="1"/>
</dbReference>
<keyword evidence="8" id="KW-0862">Zinc</keyword>
<feature type="binding site" evidence="8">
    <location>
        <position position="212"/>
    </location>
    <ligand>
        <name>Zn(2+)</name>
        <dbReference type="ChEBI" id="CHEBI:29105"/>
    </ligand>
</feature>
<dbReference type="Pfam" id="PF02219">
    <property type="entry name" value="MTHFR"/>
    <property type="match status" value="1"/>
</dbReference>
<dbReference type="Gene3D" id="3.20.20.330">
    <property type="entry name" value="Homocysteine-binding-like domain"/>
    <property type="match status" value="1"/>
</dbReference>
<comment type="caution">
    <text evidence="10">The sequence shown here is derived from an EMBL/GenBank/DDBJ whole genome shotgun (WGS) entry which is preliminary data.</text>
</comment>
<comment type="cofactor">
    <cofactor evidence="1">
        <name>FAD</name>
        <dbReference type="ChEBI" id="CHEBI:57692"/>
    </cofactor>
</comment>
<dbReference type="GO" id="GO:0008168">
    <property type="term" value="F:methyltransferase activity"/>
    <property type="evidence" value="ECO:0007669"/>
    <property type="project" value="UniProtKB-UniRule"/>
</dbReference>
<name>A0A8J7P776_9BACT</name>
<dbReference type="EC" id="1.5.1.20" evidence="10"/>
<evidence type="ECO:0000256" key="2">
    <source>
        <dbReference type="ARBA" id="ARBA00004777"/>
    </source>
</evidence>
<gene>
    <name evidence="10" type="ORF">J0M35_07430</name>
</gene>
<proteinExistence type="predicted"/>
<dbReference type="SUPFAM" id="SSF51730">
    <property type="entry name" value="FAD-linked oxidoreductase"/>
    <property type="match status" value="1"/>
</dbReference>
<comment type="cofactor">
    <cofactor evidence="8">
        <name>Zn(2+)</name>
        <dbReference type="ChEBI" id="CHEBI:29105"/>
    </cofactor>
</comment>
<feature type="binding site" evidence="8">
    <location>
        <position position="286"/>
    </location>
    <ligand>
        <name>Zn(2+)</name>
        <dbReference type="ChEBI" id="CHEBI:29105"/>
    </ligand>
</feature>
<dbReference type="GO" id="GO:0032259">
    <property type="term" value="P:methylation"/>
    <property type="evidence" value="ECO:0007669"/>
    <property type="project" value="UniProtKB-KW"/>
</dbReference>
<keyword evidence="6" id="KW-0274">FAD</keyword>
<protein>
    <submittedName>
        <fullName evidence="10">Bifunctional homocysteine S-methyltransferase/methylenetetrahydrofolate reductase</fullName>
        <ecNumber evidence="10">1.5.1.20</ecNumber>
        <ecNumber evidence="10">2.1.1.10</ecNumber>
    </submittedName>
</protein>
<evidence type="ECO:0000259" key="9">
    <source>
        <dbReference type="PROSITE" id="PS50970"/>
    </source>
</evidence>
<dbReference type="Pfam" id="PF02574">
    <property type="entry name" value="S-methyl_trans"/>
    <property type="match status" value="1"/>
</dbReference>
<keyword evidence="7 10" id="KW-0560">Oxidoreductase</keyword>